<dbReference type="InterPro" id="IPR001763">
    <property type="entry name" value="Rhodanese-like_dom"/>
</dbReference>
<dbReference type="STRING" id="1038014.SAMN04487910_4630"/>
<dbReference type="PROSITE" id="PS50206">
    <property type="entry name" value="RHODANESE_3"/>
    <property type="match status" value="1"/>
</dbReference>
<dbReference type="EMBL" id="FOAB01000013">
    <property type="protein sequence ID" value="SEM28707.1"/>
    <property type="molecule type" value="Genomic_DNA"/>
</dbReference>
<dbReference type="PROSITE" id="PS50056">
    <property type="entry name" value="TYR_PHOSPHATASE_2"/>
    <property type="match status" value="1"/>
</dbReference>
<dbReference type="PANTHER" id="PTHR23339">
    <property type="entry name" value="TYROSINE SPECIFIC PROTEIN PHOSPHATASE AND DUAL SPECIFICITY PROTEIN PHOSPHATASE"/>
    <property type="match status" value="1"/>
</dbReference>
<dbReference type="SMART" id="SM00404">
    <property type="entry name" value="PTPc_motif"/>
    <property type="match status" value="1"/>
</dbReference>
<dbReference type="Pfam" id="PF22785">
    <property type="entry name" value="Tc-R-P"/>
    <property type="match status" value="1"/>
</dbReference>
<dbReference type="Gene3D" id="3.90.190.10">
    <property type="entry name" value="Protein tyrosine phosphatase superfamily"/>
    <property type="match status" value="1"/>
</dbReference>
<evidence type="ECO:0000259" key="3">
    <source>
        <dbReference type="PROSITE" id="PS50056"/>
    </source>
</evidence>
<dbReference type="InterPro" id="IPR003595">
    <property type="entry name" value="Tyr_Pase_cat"/>
</dbReference>
<dbReference type="FunFam" id="3.90.190.10:FF:000157">
    <property type="entry name" value="Protein-tyrosine phosphatase"/>
    <property type="match status" value="1"/>
</dbReference>
<protein>
    <recommendedName>
        <fullName evidence="1">protein-tyrosine-phosphatase</fullName>
        <ecNumber evidence="1">3.1.3.48</ecNumber>
    </recommendedName>
</protein>
<organism evidence="5 6">
    <name type="scientific">Aquimarina amphilecti</name>
    <dbReference type="NCBI Taxonomy" id="1038014"/>
    <lineage>
        <taxon>Bacteria</taxon>
        <taxon>Pseudomonadati</taxon>
        <taxon>Bacteroidota</taxon>
        <taxon>Flavobacteriia</taxon>
        <taxon>Flavobacteriales</taxon>
        <taxon>Flavobacteriaceae</taxon>
        <taxon>Aquimarina</taxon>
    </lineage>
</organism>
<feature type="domain" description="Tyrosine specific protein phosphatases" evidence="3">
    <location>
        <begin position="84"/>
        <end position="151"/>
    </location>
</feature>
<evidence type="ECO:0000256" key="2">
    <source>
        <dbReference type="SAM" id="Coils"/>
    </source>
</evidence>
<dbReference type="SUPFAM" id="SSF52799">
    <property type="entry name" value="(Phosphotyrosine protein) phosphatases II"/>
    <property type="match status" value="1"/>
</dbReference>
<reference evidence="5 6" key="1">
    <citation type="submission" date="2016-10" db="EMBL/GenBank/DDBJ databases">
        <authorList>
            <person name="de Groot N.N."/>
        </authorList>
    </citation>
    <scope>NUCLEOTIDE SEQUENCE [LARGE SCALE GENOMIC DNA]</scope>
    <source>
        <strain evidence="5 6">DSM 25232</strain>
    </source>
</reference>
<feature type="coiled-coil region" evidence="2">
    <location>
        <begin position="41"/>
        <end position="68"/>
    </location>
</feature>
<evidence type="ECO:0000259" key="4">
    <source>
        <dbReference type="PROSITE" id="PS50206"/>
    </source>
</evidence>
<feature type="domain" description="Rhodanese" evidence="4">
    <location>
        <begin position="88"/>
        <end position="144"/>
    </location>
</feature>
<sequence>MRIYWIDKLKKGKIGMMARPKGNDWLEDEIRDLNFKEVDTVISLLKKYEETELEIEKEKALCKKYDIEFISFPIQDRGVPENISDFIELITNINNRLNENKKVVVHCRMGIGRTSIVAASVLIKNGFDSGSVFDFLSKTRTLTVPDTDDQISWVKEIENTL</sequence>
<accession>A0A1H7X696</accession>
<evidence type="ECO:0000256" key="1">
    <source>
        <dbReference type="ARBA" id="ARBA00013064"/>
    </source>
</evidence>
<dbReference type="OrthoDB" id="9786026at2"/>
<dbReference type="GO" id="GO:0004725">
    <property type="term" value="F:protein tyrosine phosphatase activity"/>
    <property type="evidence" value="ECO:0007669"/>
    <property type="project" value="UniProtKB-EC"/>
</dbReference>
<dbReference type="AlphaFoldDB" id="A0A1H7X696"/>
<dbReference type="PROSITE" id="PS00383">
    <property type="entry name" value="TYR_PHOSPHATASE_1"/>
    <property type="match status" value="1"/>
</dbReference>
<keyword evidence="6" id="KW-1185">Reference proteome</keyword>
<keyword evidence="2" id="KW-0175">Coiled coil</keyword>
<evidence type="ECO:0000313" key="5">
    <source>
        <dbReference type="EMBL" id="SEM28707.1"/>
    </source>
</evidence>
<evidence type="ECO:0000313" key="6">
    <source>
        <dbReference type="Proteomes" id="UP000198521"/>
    </source>
</evidence>
<dbReference type="InterPro" id="IPR000387">
    <property type="entry name" value="Tyr_Pase_dom"/>
</dbReference>
<proteinExistence type="predicted"/>
<name>A0A1H7X696_AQUAM</name>
<gene>
    <name evidence="5" type="ORF">SAMN04487910_4630</name>
</gene>
<dbReference type="Proteomes" id="UP000198521">
    <property type="component" value="Unassembled WGS sequence"/>
</dbReference>
<dbReference type="RefSeq" id="WP_091412808.1">
    <property type="nucleotide sequence ID" value="NZ_FOAB01000013.1"/>
</dbReference>
<dbReference type="InterPro" id="IPR029021">
    <property type="entry name" value="Prot-tyrosine_phosphatase-like"/>
</dbReference>
<dbReference type="EC" id="3.1.3.48" evidence="1"/>
<dbReference type="InterPro" id="IPR016130">
    <property type="entry name" value="Tyr_Pase_AS"/>
</dbReference>
<dbReference type="InterPro" id="IPR050561">
    <property type="entry name" value="PTP"/>
</dbReference>